<dbReference type="PIRSF" id="PIRSF005087">
    <property type="entry name" value="NrdI"/>
    <property type="match status" value="1"/>
</dbReference>
<accession>A0A1B2DJ04</accession>
<dbReference type="NCBIfam" id="TIGR00333">
    <property type="entry name" value="nrdI"/>
    <property type="match status" value="1"/>
</dbReference>
<dbReference type="InterPro" id="IPR020852">
    <property type="entry name" value="RNR_Ib_NrdI_bac"/>
</dbReference>
<dbReference type="InterPro" id="IPR004465">
    <property type="entry name" value="RNR_NrdI"/>
</dbReference>
<dbReference type="EMBL" id="CP016808">
    <property type="protein sequence ID" value="ANY67707.1"/>
    <property type="molecule type" value="Genomic_DNA"/>
</dbReference>
<dbReference type="Gene3D" id="3.40.50.360">
    <property type="match status" value="1"/>
</dbReference>
<evidence type="ECO:0000313" key="4">
    <source>
        <dbReference type="EMBL" id="ANY67707.1"/>
    </source>
</evidence>
<proteinExistence type="inferred from homology"/>
<comment type="similarity">
    <text evidence="2 3">Belongs to the NrdI family.</text>
</comment>
<sequence>MLIVYYSLTGNVVRFVAKTKRRALQLPLDERINEPYVIVTPTTGFGCVPAQVERFLGENSALLRGVAASGNVNWGANYGKAADIIAAKYHVPIIGRFELAGTDEDVRKFNEGVDALSRSHISN</sequence>
<evidence type="ECO:0000256" key="2">
    <source>
        <dbReference type="ARBA" id="ARBA00009942"/>
    </source>
</evidence>
<evidence type="ECO:0000256" key="1">
    <source>
        <dbReference type="ARBA" id="ARBA00003999"/>
    </source>
</evidence>
<evidence type="ECO:0000256" key="3">
    <source>
        <dbReference type="HAMAP-Rule" id="MF_00128"/>
    </source>
</evidence>
<name>A0A1B2DJ04_9BACL</name>
<organism evidence="4">
    <name type="scientific">Paenibacillus sp. BIHB 4019</name>
    <dbReference type="NCBI Taxonomy" id="1870819"/>
    <lineage>
        <taxon>Bacteria</taxon>
        <taxon>Bacillati</taxon>
        <taxon>Bacillota</taxon>
        <taxon>Bacilli</taxon>
        <taxon>Bacillales</taxon>
        <taxon>Paenibacillaceae</taxon>
        <taxon>Paenibacillus</taxon>
    </lineage>
</organism>
<comment type="function">
    <text evidence="1 3">Probably involved in ribonucleotide reductase function.</text>
</comment>
<dbReference type="SUPFAM" id="SSF52218">
    <property type="entry name" value="Flavoproteins"/>
    <property type="match status" value="1"/>
</dbReference>
<dbReference type="AlphaFoldDB" id="A0A1B2DJ04"/>
<dbReference type="HAMAP" id="MF_00128">
    <property type="entry name" value="NrdI"/>
    <property type="match status" value="1"/>
</dbReference>
<dbReference type="InterPro" id="IPR029039">
    <property type="entry name" value="Flavoprotein-like_sf"/>
</dbReference>
<dbReference type="Pfam" id="PF07972">
    <property type="entry name" value="Flavodoxin_NdrI"/>
    <property type="match status" value="1"/>
</dbReference>
<reference evidence="4" key="1">
    <citation type="submission" date="2016-08" db="EMBL/GenBank/DDBJ databases">
        <title>Complete Genome Seqeunce of Paenibacillus sp. BIHB 4019 from tea rhizoplane.</title>
        <authorList>
            <person name="Thakur R."/>
            <person name="Swarnkar M.K."/>
            <person name="Gulati A."/>
        </authorList>
    </citation>
    <scope>NUCLEOTIDE SEQUENCE [LARGE SCALE GENOMIC DNA]</scope>
    <source>
        <strain evidence="4">BIHB4019</strain>
    </source>
</reference>
<protein>
    <recommendedName>
        <fullName evidence="3">Protein NrdI</fullName>
    </recommendedName>
</protein>
<dbReference type="PANTHER" id="PTHR37297">
    <property type="entry name" value="PROTEIN NRDI"/>
    <property type="match status" value="1"/>
</dbReference>
<dbReference type="GO" id="GO:0010181">
    <property type="term" value="F:FMN binding"/>
    <property type="evidence" value="ECO:0007669"/>
    <property type="project" value="InterPro"/>
</dbReference>
<gene>
    <name evidence="3" type="primary">nrdI</name>
    <name evidence="4" type="ORF">BBD42_15460</name>
</gene>
<dbReference type="RefSeq" id="WP_099518888.1">
    <property type="nucleotide sequence ID" value="NZ_CP016808.1"/>
</dbReference>
<dbReference type="PANTHER" id="PTHR37297:SF1">
    <property type="entry name" value="PROTEIN NRDI"/>
    <property type="match status" value="1"/>
</dbReference>